<reference evidence="1 2" key="1">
    <citation type="submission" date="2022-09" db="EMBL/GenBank/DDBJ databases">
        <authorList>
            <person name="Han X.L."/>
            <person name="Wang Q."/>
            <person name="Lu T."/>
        </authorList>
    </citation>
    <scope>NUCLEOTIDE SEQUENCE [LARGE SCALE GENOMIC DNA]</scope>
    <source>
        <strain evidence="1 2">WQ 127069</strain>
    </source>
</reference>
<evidence type="ECO:0000313" key="1">
    <source>
        <dbReference type="EMBL" id="MCU6792550.1"/>
    </source>
</evidence>
<organism evidence="1 2">
    <name type="scientific">Paenibacillus baimaensis</name>
    <dbReference type="NCBI Taxonomy" id="2982185"/>
    <lineage>
        <taxon>Bacteria</taxon>
        <taxon>Bacillati</taxon>
        <taxon>Bacillota</taxon>
        <taxon>Bacilli</taxon>
        <taxon>Bacillales</taxon>
        <taxon>Paenibacillaceae</taxon>
        <taxon>Paenibacillus</taxon>
    </lineage>
</organism>
<keyword evidence="2" id="KW-1185">Reference proteome</keyword>
<comment type="caution">
    <text evidence="1">The sequence shown here is derived from an EMBL/GenBank/DDBJ whole genome shotgun (WGS) entry which is preliminary data.</text>
</comment>
<sequence length="64" mass="7843">MNFVWRKEWIKAYETPWSIFEKLAFANRLERNDILRFFGNDDVKRIKNPNIGDSRREVNTVKRI</sequence>
<dbReference type="EMBL" id="JAOQIO010000025">
    <property type="protein sequence ID" value="MCU6792550.1"/>
    <property type="molecule type" value="Genomic_DNA"/>
</dbReference>
<proteinExistence type="predicted"/>
<evidence type="ECO:0000313" key="2">
    <source>
        <dbReference type="Proteomes" id="UP001652445"/>
    </source>
</evidence>
<gene>
    <name evidence="1" type="ORF">OB236_10460</name>
</gene>
<dbReference type="Proteomes" id="UP001652445">
    <property type="component" value="Unassembled WGS sequence"/>
</dbReference>
<accession>A0ABT2UD75</accession>
<name>A0ABT2UD75_9BACL</name>
<dbReference type="RefSeq" id="WP_262683939.1">
    <property type="nucleotide sequence ID" value="NZ_JAOQIO010000025.1"/>
</dbReference>
<protein>
    <submittedName>
        <fullName evidence="1">Uncharacterized protein</fullName>
    </submittedName>
</protein>